<organism evidence="2 3">
    <name type="scientific">Elysia marginata</name>
    <dbReference type="NCBI Taxonomy" id="1093978"/>
    <lineage>
        <taxon>Eukaryota</taxon>
        <taxon>Metazoa</taxon>
        <taxon>Spiralia</taxon>
        <taxon>Lophotrochozoa</taxon>
        <taxon>Mollusca</taxon>
        <taxon>Gastropoda</taxon>
        <taxon>Heterobranchia</taxon>
        <taxon>Euthyneura</taxon>
        <taxon>Panpulmonata</taxon>
        <taxon>Sacoglossa</taxon>
        <taxon>Placobranchoidea</taxon>
        <taxon>Plakobranchidae</taxon>
        <taxon>Elysia</taxon>
    </lineage>
</organism>
<keyword evidence="3" id="KW-1185">Reference proteome</keyword>
<reference evidence="2 3" key="1">
    <citation type="journal article" date="2021" name="Elife">
        <title>Chloroplast acquisition without the gene transfer in kleptoplastic sea slugs, Plakobranchus ocellatus.</title>
        <authorList>
            <person name="Maeda T."/>
            <person name="Takahashi S."/>
            <person name="Yoshida T."/>
            <person name="Shimamura S."/>
            <person name="Takaki Y."/>
            <person name="Nagai Y."/>
            <person name="Toyoda A."/>
            <person name="Suzuki Y."/>
            <person name="Arimoto A."/>
            <person name="Ishii H."/>
            <person name="Satoh N."/>
            <person name="Nishiyama T."/>
            <person name="Hasebe M."/>
            <person name="Maruyama T."/>
            <person name="Minagawa J."/>
            <person name="Obokata J."/>
            <person name="Shigenobu S."/>
        </authorList>
    </citation>
    <scope>NUCLEOTIDE SEQUENCE [LARGE SCALE GENOMIC DNA]</scope>
</reference>
<protein>
    <submittedName>
        <fullName evidence="2">Uncharacterized protein</fullName>
    </submittedName>
</protein>
<dbReference type="EMBL" id="BMAT01004807">
    <property type="protein sequence ID" value="GFR81158.1"/>
    <property type="molecule type" value="Genomic_DNA"/>
</dbReference>
<accession>A0AAV4G603</accession>
<evidence type="ECO:0000313" key="2">
    <source>
        <dbReference type="EMBL" id="GFR81158.1"/>
    </source>
</evidence>
<dbReference type="AlphaFoldDB" id="A0AAV4G603"/>
<sequence>MIVPGTFESLAYLPGHRFKVSELRARQRTELRARQRTEYTRRSFRLSVQSSSHAVDPPSSLDDFMPTVPTTDDKVPRTSFSWRLVPRLSNTQEVLMSLVRQETKVLPFTRY</sequence>
<feature type="region of interest" description="Disordered" evidence="1">
    <location>
        <begin position="49"/>
        <end position="72"/>
    </location>
</feature>
<proteinExistence type="predicted"/>
<name>A0AAV4G603_9GAST</name>
<evidence type="ECO:0000313" key="3">
    <source>
        <dbReference type="Proteomes" id="UP000762676"/>
    </source>
</evidence>
<dbReference type="Proteomes" id="UP000762676">
    <property type="component" value="Unassembled WGS sequence"/>
</dbReference>
<evidence type="ECO:0000256" key="1">
    <source>
        <dbReference type="SAM" id="MobiDB-lite"/>
    </source>
</evidence>
<gene>
    <name evidence="2" type="ORF">ElyMa_002333500</name>
</gene>
<comment type="caution">
    <text evidence="2">The sequence shown here is derived from an EMBL/GenBank/DDBJ whole genome shotgun (WGS) entry which is preliminary data.</text>
</comment>